<feature type="transmembrane region" description="Helical" evidence="1">
    <location>
        <begin position="12"/>
        <end position="33"/>
    </location>
</feature>
<keyword evidence="1" id="KW-0812">Transmembrane</keyword>
<evidence type="ECO:0000259" key="2">
    <source>
        <dbReference type="PROSITE" id="PS50883"/>
    </source>
</evidence>
<keyword evidence="4" id="KW-1185">Reference proteome</keyword>
<dbReference type="InterPro" id="IPR001633">
    <property type="entry name" value="EAL_dom"/>
</dbReference>
<dbReference type="CDD" id="cd01948">
    <property type="entry name" value="EAL"/>
    <property type="match status" value="1"/>
</dbReference>
<accession>A0ABV7HCJ2</accession>
<dbReference type="PANTHER" id="PTHR33121">
    <property type="entry name" value="CYCLIC DI-GMP PHOSPHODIESTERASE PDEF"/>
    <property type="match status" value="1"/>
</dbReference>
<reference evidence="4" key="1">
    <citation type="journal article" date="2019" name="Int. J. Syst. Evol. Microbiol.">
        <title>The Global Catalogue of Microorganisms (GCM) 10K type strain sequencing project: providing services to taxonomists for standard genome sequencing and annotation.</title>
        <authorList>
            <consortium name="The Broad Institute Genomics Platform"/>
            <consortium name="The Broad Institute Genome Sequencing Center for Infectious Disease"/>
            <person name="Wu L."/>
            <person name="Ma J."/>
        </authorList>
    </citation>
    <scope>NUCLEOTIDE SEQUENCE [LARGE SCALE GENOMIC DNA]</scope>
    <source>
        <strain evidence="4">KCTC 52438</strain>
    </source>
</reference>
<dbReference type="Pfam" id="PF00563">
    <property type="entry name" value="EAL"/>
    <property type="match status" value="1"/>
</dbReference>
<gene>
    <name evidence="3" type="ORF">ACFOEK_04500</name>
</gene>
<dbReference type="InterPro" id="IPR035919">
    <property type="entry name" value="EAL_sf"/>
</dbReference>
<evidence type="ECO:0000313" key="3">
    <source>
        <dbReference type="EMBL" id="MFC3150278.1"/>
    </source>
</evidence>
<protein>
    <submittedName>
        <fullName evidence="3">EAL domain-containing protein</fullName>
    </submittedName>
</protein>
<name>A0ABV7HCJ2_9GAMM</name>
<keyword evidence="1" id="KW-1133">Transmembrane helix</keyword>
<evidence type="ECO:0000256" key="1">
    <source>
        <dbReference type="SAM" id="Phobius"/>
    </source>
</evidence>
<dbReference type="Gene3D" id="3.20.20.450">
    <property type="entry name" value="EAL domain"/>
    <property type="match status" value="1"/>
</dbReference>
<dbReference type="RefSeq" id="WP_386716788.1">
    <property type="nucleotide sequence ID" value="NZ_JBHRSZ010000002.1"/>
</dbReference>
<keyword evidence="1" id="KW-0472">Membrane</keyword>
<feature type="domain" description="EAL" evidence="2">
    <location>
        <begin position="286"/>
        <end position="535"/>
    </location>
</feature>
<comment type="caution">
    <text evidence="3">The sequence shown here is derived from an EMBL/GenBank/DDBJ whole genome shotgun (WGS) entry which is preliminary data.</text>
</comment>
<dbReference type="SUPFAM" id="SSF141868">
    <property type="entry name" value="EAL domain-like"/>
    <property type="match status" value="1"/>
</dbReference>
<dbReference type="Proteomes" id="UP001595476">
    <property type="component" value="Unassembled WGS sequence"/>
</dbReference>
<dbReference type="EMBL" id="JBHRSZ010000002">
    <property type="protein sequence ID" value="MFC3150278.1"/>
    <property type="molecule type" value="Genomic_DNA"/>
</dbReference>
<dbReference type="SMART" id="SM00052">
    <property type="entry name" value="EAL"/>
    <property type="match status" value="1"/>
</dbReference>
<dbReference type="PANTHER" id="PTHR33121:SF79">
    <property type="entry name" value="CYCLIC DI-GMP PHOSPHODIESTERASE PDED-RELATED"/>
    <property type="match status" value="1"/>
</dbReference>
<dbReference type="PROSITE" id="PS50883">
    <property type="entry name" value="EAL"/>
    <property type="match status" value="1"/>
</dbReference>
<organism evidence="3 4">
    <name type="scientific">Litoribrevibacter euphylliae</name>
    <dbReference type="NCBI Taxonomy" id="1834034"/>
    <lineage>
        <taxon>Bacteria</taxon>
        <taxon>Pseudomonadati</taxon>
        <taxon>Pseudomonadota</taxon>
        <taxon>Gammaproteobacteria</taxon>
        <taxon>Oceanospirillales</taxon>
        <taxon>Oceanospirillaceae</taxon>
        <taxon>Litoribrevibacter</taxon>
    </lineage>
</organism>
<proteinExistence type="predicted"/>
<sequence>MRKDLFRALKAYVGVIAFGAIVAISTFLLLLFVDAQRYALQHRQELTFYSDHMVNKISRDLNRLRDVFKRREYLNIDCSDEVVNQLREELFDLIFVSELGMVSVDGYLKCTSWQKIDPPLLVQKPPKPYEFRIYGPTIVEFMQKSAFVVSMGRNDGSEINALLPMTWLDDVLNSGSPSESIGFTALIDTQSGVPVALSGTYSLPLPQGTVTFPLNHDVQHEGLMDNGSSHYLSIRVIPGWNLAVVQAQSSESLNAGIYRFDVMNFLVSLSLGIFIAFVMTRMRPKNQSLRDRVNQGIKNNEFVNYYQPIIDASNGRVSGVEILLRWHHPEEGILPPNIFIPEAERTGLIIPMTEAIVNNAIHEISDLAQSRLGFKVNINICGQHLRDQQFVERIIASTRFFPLLMLELTENELIDSSCEGVIASINMLRSQNISLAIDDFGTGYSGLRYLEELPIDVIKIDRSFVAACGTDSPSAVVLDYMARLAKDLNMSTVAEGVETEAQVTYLMDRGITLHQGWHYAKAMPVDELKRFLNGE</sequence>
<evidence type="ECO:0000313" key="4">
    <source>
        <dbReference type="Proteomes" id="UP001595476"/>
    </source>
</evidence>
<dbReference type="InterPro" id="IPR050706">
    <property type="entry name" value="Cyclic-di-GMP_PDE-like"/>
</dbReference>
<feature type="transmembrane region" description="Helical" evidence="1">
    <location>
        <begin position="262"/>
        <end position="280"/>
    </location>
</feature>